<evidence type="ECO:0000256" key="4">
    <source>
        <dbReference type="SAM" id="SignalP"/>
    </source>
</evidence>
<dbReference type="Pfam" id="PF13855">
    <property type="entry name" value="LRR_8"/>
    <property type="match status" value="2"/>
</dbReference>
<proteinExistence type="inferred from homology"/>
<feature type="signal peptide" evidence="4">
    <location>
        <begin position="1"/>
        <end position="19"/>
    </location>
</feature>
<comment type="caution">
    <text evidence="6">The sequence shown here is derived from an EMBL/GenBank/DDBJ whole genome shotgun (WGS) entry which is preliminary data.</text>
</comment>
<dbReference type="PANTHER" id="PTHR45712:SF22">
    <property type="entry name" value="INSULIN-LIKE GROWTH FACTOR-BINDING PROTEIN COMPLEX ACID LABILE SUBUNIT"/>
    <property type="match status" value="1"/>
</dbReference>
<dbReference type="Pfam" id="PF13516">
    <property type="entry name" value="LRR_6"/>
    <property type="match status" value="1"/>
</dbReference>
<evidence type="ECO:0000313" key="7">
    <source>
        <dbReference type="Proteomes" id="UP001519460"/>
    </source>
</evidence>
<keyword evidence="7" id="KW-1185">Reference proteome</keyword>
<dbReference type="SUPFAM" id="SSF52058">
    <property type="entry name" value="L domain-like"/>
    <property type="match status" value="2"/>
</dbReference>
<evidence type="ECO:0000256" key="3">
    <source>
        <dbReference type="ARBA" id="ARBA00022737"/>
    </source>
</evidence>
<gene>
    <name evidence="6" type="ORF">BaRGS_00015159</name>
</gene>
<evidence type="ECO:0000259" key="5">
    <source>
        <dbReference type="PROSITE" id="PS50104"/>
    </source>
</evidence>
<dbReference type="Gene3D" id="3.40.50.10140">
    <property type="entry name" value="Toll/interleukin-1 receptor homology (TIR) domain"/>
    <property type="match status" value="1"/>
</dbReference>
<evidence type="ECO:0000256" key="1">
    <source>
        <dbReference type="ARBA" id="ARBA00009634"/>
    </source>
</evidence>
<reference evidence="6 7" key="1">
    <citation type="journal article" date="2023" name="Sci. Data">
        <title>Genome assembly of the Korean intertidal mud-creeper Batillaria attramentaria.</title>
        <authorList>
            <person name="Patra A.K."/>
            <person name="Ho P.T."/>
            <person name="Jun S."/>
            <person name="Lee S.J."/>
            <person name="Kim Y."/>
            <person name="Won Y.J."/>
        </authorList>
    </citation>
    <scope>NUCLEOTIDE SEQUENCE [LARGE SCALE GENOMIC DNA]</scope>
    <source>
        <strain evidence="6">Wonlab-2016</strain>
    </source>
</reference>
<dbReference type="InterPro" id="IPR000157">
    <property type="entry name" value="TIR_dom"/>
</dbReference>
<keyword evidence="3" id="KW-0677">Repeat</keyword>
<dbReference type="Gene3D" id="3.80.10.10">
    <property type="entry name" value="Ribonuclease Inhibitor"/>
    <property type="match status" value="2"/>
</dbReference>
<feature type="domain" description="TIR" evidence="5">
    <location>
        <begin position="389"/>
        <end position="541"/>
    </location>
</feature>
<dbReference type="InterPro" id="IPR003591">
    <property type="entry name" value="Leu-rich_rpt_typical-subtyp"/>
</dbReference>
<dbReference type="Proteomes" id="UP001519460">
    <property type="component" value="Unassembled WGS sequence"/>
</dbReference>
<dbReference type="InterPro" id="IPR050333">
    <property type="entry name" value="SLRP"/>
</dbReference>
<dbReference type="InterPro" id="IPR001611">
    <property type="entry name" value="Leu-rich_rpt"/>
</dbReference>
<comment type="similarity">
    <text evidence="1">Belongs to the Toll-like receptor family.</text>
</comment>
<dbReference type="SMART" id="SM00369">
    <property type="entry name" value="LRR_TYP"/>
    <property type="match status" value="9"/>
</dbReference>
<dbReference type="PROSITE" id="PS50104">
    <property type="entry name" value="TIR"/>
    <property type="match status" value="1"/>
</dbReference>
<accession>A0ABD0L3N7</accession>
<dbReference type="AlphaFoldDB" id="A0ABD0L3N7"/>
<name>A0ABD0L3N7_9CAEN</name>
<sequence length="559" mass="63443">MKCAAYVFFFAVFGMTTHASVLDKRTSGRNHKPLLFEPEWKLPAVTEDQISCNGSVCGDGFCCCLNNTALCTDSGLTYVPRIPNHITTLDFSNNSLNEIDGRTFENVTFLLGVRLDSNNVSTVQPDAFLNMTKLQMLRLRGNRLTDFKALATALKRAVMLEHLDANDNLFKSVDLGVLAGLQHLRNLTLYRNSITHVEIGSYTEEIKLEELDIGTNLLSEFPDFCKDNDTSQSHFPHLKRLNIEWNKISDMHAGTKRCLPSLTFLKMDGNAIYHIERNFLQGFTRLTRLSLQFCMARIIDSHAFNHSTIQHLDVSENLWFFDKVHGPGIHPGLFLDMPDLKSINMSWTVFRFSDDDEREQVLSSVSHVEAFTLEGTGLSFIPSTILSEFRNLTYLNFGKNEITFLPDDTFENLTSLRVLDLSKNHLTTISQNLLQDVVSRRYISDNIIEKMQESGTILPVLSNAFLKSEWCRFELFVAVKSGLAHAQRRVPLVPLLLENLDRSAVDSFVSALLNTTTYLAWPQAGGEEERGRFWGTLCEVLAKNTGRELRQFPPERHSR</sequence>
<keyword evidence="4" id="KW-0732">Signal</keyword>
<dbReference type="PANTHER" id="PTHR45712">
    <property type="entry name" value="AGAP008170-PA"/>
    <property type="match status" value="1"/>
</dbReference>
<dbReference type="PRINTS" id="PR00019">
    <property type="entry name" value="LEURICHRPT"/>
</dbReference>
<dbReference type="InterPro" id="IPR035897">
    <property type="entry name" value="Toll_tir_struct_dom_sf"/>
</dbReference>
<dbReference type="EMBL" id="JACVVK020000091">
    <property type="protein sequence ID" value="KAK7493647.1"/>
    <property type="molecule type" value="Genomic_DNA"/>
</dbReference>
<dbReference type="InterPro" id="IPR032675">
    <property type="entry name" value="LRR_dom_sf"/>
</dbReference>
<dbReference type="SUPFAM" id="SSF52200">
    <property type="entry name" value="Toll/Interleukin receptor TIR domain"/>
    <property type="match status" value="1"/>
</dbReference>
<feature type="chain" id="PRO_5044856202" description="TIR domain-containing protein" evidence="4">
    <location>
        <begin position="20"/>
        <end position="559"/>
    </location>
</feature>
<protein>
    <recommendedName>
        <fullName evidence="5">TIR domain-containing protein</fullName>
    </recommendedName>
</protein>
<evidence type="ECO:0000256" key="2">
    <source>
        <dbReference type="ARBA" id="ARBA00022614"/>
    </source>
</evidence>
<dbReference type="PROSITE" id="PS51450">
    <property type="entry name" value="LRR"/>
    <property type="match status" value="1"/>
</dbReference>
<keyword evidence="2" id="KW-0433">Leucine-rich repeat</keyword>
<organism evidence="6 7">
    <name type="scientific">Batillaria attramentaria</name>
    <dbReference type="NCBI Taxonomy" id="370345"/>
    <lineage>
        <taxon>Eukaryota</taxon>
        <taxon>Metazoa</taxon>
        <taxon>Spiralia</taxon>
        <taxon>Lophotrochozoa</taxon>
        <taxon>Mollusca</taxon>
        <taxon>Gastropoda</taxon>
        <taxon>Caenogastropoda</taxon>
        <taxon>Sorbeoconcha</taxon>
        <taxon>Cerithioidea</taxon>
        <taxon>Batillariidae</taxon>
        <taxon>Batillaria</taxon>
    </lineage>
</organism>
<evidence type="ECO:0000313" key="6">
    <source>
        <dbReference type="EMBL" id="KAK7493647.1"/>
    </source>
</evidence>